<dbReference type="Proteomes" id="UP001549257">
    <property type="component" value="Unassembled WGS sequence"/>
</dbReference>
<name>A0ABV2QQC1_9MICO</name>
<keyword evidence="1" id="KW-0732">Signal</keyword>
<reference evidence="2 3" key="1">
    <citation type="submission" date="2024-06" db="EMBL/GenBank/DDBJ databases">
        <title>Sorghum-associated microbial communities from plants grown in Nebraska, USA.</title>
        <authorList>
            <person name="Schachtman D."/>
        </authorList>
    </citation>
    <scope>NUCLEOTIDE SEQUENCE [LARGE SCALE GENOMIC DNA]</scope>
    <source>
        <strain evidence="2 3">2857</strain>
    </source>
</reference>
<accession>A0ABV2QQC1</accession>
<dbReference type="EMBL" id="JBEPSJ010000002">
    <property type="protein sequence ID" value="MET4582717.1"/>
    <property type="molecule type" value="Genomic_DNA"/>
</dbReference>
<gene>
    <name evidence="2" type="ORF">ABIE21_002227</name>
</gene>
<organism evidence="2 3">
    <name type="scientific">Conyzicola nivalis</name>
    <dbReference type="NCBI Taxonomy" id="1477021"/>
    <lineage>
        <taxon>Bacteria</taxon>
        <taxon>Bacillati</taxon>
        <taxon>Actinomycetota</taxon>
        <taxon>Actinomycetes</taxon>
        <taxon>Micrococcales</taxon>
        <taxon>Microbacteriaceae</taxon>
        <taxon>Conyzicola</taxon>
    </lineage>
</organism>
<evidence type="ECO:0000313" key="3">
    <source>
        <dbReference type="Proteomes" id="UP001549257"/>
    </source>
</evidence>
<protein>
    <submittedName>
        <fullName evidence="2">Uncharacterized protein</fullName>
    </submittedName>
</protein>
<feature type="signal peptide" evidence="1">
    <location>
        <begin position="1"/>
        <end position="28"/>
    </location>
</feature>
<feature type="chain" id="PRO_5045571337" evidence="1">
    <location>
        <begin position="29"/>
        <end position="193"/>
    </location>
</feature>
<comment type="caution">
    <text evidence="2">The sequence shown here is derived from an EMBL/GenBank/DDBJ whole genome shotgun (WGS) entry which is preliminary data.</text>
</comment>
<evidence type="ECO:0000313" key="2">
    <source>
        <dbReference type="EMBL" id="MET4582717.1"/>
    </source>
</evidence>
<dbReference type="PROSITE" id="PS51257">
    <property type="entry name" value="PROKAR_LIPOPROTEIN"/>
    <property type="match status" value="1"/>
</dbReference>
<keyword evidence="3" id="KW-1185">Reference proteome</keyword>
<evidence type="ECO:0000256" key="1">
    <source>
        <dbReference type="SAM" id="SignalP"/>
    </source>
</evidence>
<proteinExistence type="predicted"/>
<sequence>MVGGGRKTIGGMLAAAFVLVALAGCASAGGAESPEAVSQVTLAQSKSYAQLLRNEASSRLPEIVLKEVAQSSDVSVACDSDPSGLERSWSSGMSILITNSTAPRIHAVADELAASFVAQGWTSTVDDSSTDTRVVTELTSEASLAAIQIEAALKAEGQEPSISITATGVCALTGGPESDEVLKLELQEQPSQN</sequence>